<organism evidence="1">
    <name type="scientific">freshwater metagenome</name>
    <dbReference type="NCBI Taxonomy" id="449393"/>
    <lineage>
        <taxon>unclassified sequences</taxon>
        <taxon>metagenomes</taxon>
        <taxon>ecological metagenomes</taxon>
    </lineage>
</organism>
<evidence type="ECO:0000313" key="3">
    <source>
        <dbReference type="EMBL" id="CAB4745901.1"/>
    </source>
</evidence>
<protein>
    <submittedName>
        <fullName evidence="1">Unannotated protein</fullName>
    </submittedName>
</protein>
<dbReference type="SUPFAM" id="SSF51569">
    <property type="entry name" value="Aldolase"/>
    <property type="match status" value="1"/>
</dbReference>
<name>A0A6J6FVG2_9ZZZZ</name>
<gene>
    <name evidence="1" type="ORF">UFOPK1795_00711</name>
    <name evidence="2" type="ORF">UFOPK2275_00292</name>
    <name evidence="3" type="ORF">UFOPK2816_00575</name>
</gene>
<dbReference type="EMBL" id="CAEZWQ010000018">
    <property type="protein sequence ID" value="CAB4657197.1"/>
    <property type="molecule type" value="Genomic_DNA"/>
</dbReference>
<evidence type="ECO:0000313" key="2">
    <source>
        <dbReference type="EMBL" id="CAB4657197.1"/>
    </source>
</evidence>
<reference evidence="1" key="1">
    <citation type="submission" date="2020-05" db="EMBL/GenBank/DDBJ databases">
        <authorList>
            <person name="Chiriac C."/>
            <person name="Salcher M."/>
            <person name="Ghai R."/>
            <person name="Kavagutti S V."/>
        </authorList>
    </citation>
    <scope>NUCLEOTIDE SEQUENCE</scope>
</reference>
<proteinExistence type="predicted"/>
<dbReference type="GO" id="GO:0019262">
    <property type="term" value="P:N-acetylneuraminate catabolic process"/>
    <property type="evidence" value="ECO:0007669"/>
    <property type="project" value="TreeGrafter"/>
</dbReference>
<dbReference type="EMBL" id="CAEZUG010000035">
    <property type="protein sequence ID" value="CAB4593092.1"/>
    <property type="molecule type" value="Genomic_DNA"/>
</dbReference>
<dbReference type="GO" id="GO:0005829">
    <property type="term" value="C:cytosol"/>
    <property type="evidence" value="ECO:0007669"/>
    <property type="project" value="TreeGrafter"/>
</dbReference>
<sequence>MSTWRELQGVLPVLSTPFNAKDEIDREILEREIEWVLGLGADGVSTGMVSEILRLSPNERMYLHEIVAERAKKLGGIIVLSAGGDTTGQAIEFAKHAQGCQADAVMVNPPLSTSLNDEDIFRHYCSILDATEIPLIVQDASGYVGRPLSMDVQVQLLKGYGKRIYFKPEAVPIGPRLSLFLEATDGKARVLEGSGGGALVDTFQRGIVGTMPGADTTWILVALWRALKANDWDSINMISGPLASLLDLEHSLDAYLAVEKHLLVKQNIFTNEFVREPVGYRLDSQTRKEVDRIYELLYMRVFKKPSPTERKNGKS</sequence>
<accession>A0A6J6FVG2</accession>
<dbReference type="PANTHER" id="PTHR42849">
    <property type="entry name" value="N-ACETYLNEURAMINATE LYASE"/>
    <property type="match status" value="1"/>
</dbReference>
<dbReference type="SMART" id="SM01130">
    <property type="entry name" value="DHDPS"/>
    <property type="match status" value="1"/>
</dbReference>
<dbReference type="CDD" id="cd00408">
    <property type="entry name" value="DHDPS-like"/>
    <property type="match status" value="1"/>
</dbReference>
<dbReference type="Pfam" id="PF00701">
    <property type="entry name" value="DHDPS"/>
    <property type="match status" value="1"/>
</dbReference>
<dbReference type="GO" id="GO:0008747">
    <property type="term" value="F:N-acetylneuraminate lyase activity"/>
    <property type="evidence" value="ECO:0007669"/>
    <property type="project" value="TreeGrafter"/>
</dbReference>
<dbReference type="Gene3D" id="3.20.20.70">
    <property type="entry name" value="Aldolase class I"/>
    <property type="match status" value="1"/>
</dbReference>
<dbReference type="EMBL" id="CAEZZB010000057">
    <property type="protein sequence ID" value="CAB4745901.1"/>
    <property type="molecule type" value="Genomic_DNA"/>
</dbReference>
<dbReference type="InterPro" id="IPR013785">
    <property type="entry name" value="Aldolase_TIM"/>
</dbReference>
<dbReference type="AlphaFoldDB" id="A0A6J6FVG2"/>
<dbReference type="InterPro" id="IPR002220">
    <property type="entry name" value="DapA-like"/>
</dbReference>
<dbReference type="PANTHER" id="PTHR42849:SF1">
    <property type="entry name" value="N-ACETYLNEURAMINATE LYASE"/>
    <property type="match status" value="1"/>
</dbReference>
<evidence type="ECO:0000313" key="1">
    <source>
        <dbReference type="EMBL" id="CAB4593092.1"/>
    </source>
</evidence>